<dbReference type="RefSeq" id="WP_272936587.1">
    <property type="nucleotide sequence ID" value="NZ_FOBS01000005.1"/>
</dbReference>
<dbReference type="EC" id="2.8.4.3" evidence="9 13"/>
<keyword evidence="6 13" id="KW-0479">Metal-binding</keyword>
<dbReference type="InterPro" id="IPR002792">
    <property type="entry name" value="TRAM_dom"/>
</dbReference>
<dbReference type="InterPro" id="IPR013848">
    <property type="entry name" value="Methylthiotransferase_N"/>
</dbReference>
<keyword evidence="13" id="KW-0819">tRNA processing</keyword>
<dbReference type="Pfam" id="PF00919">
    <property type="entry name" value="UPF0004"/>
    <property type="match status" value="1"/>
</dbReference>
<dbReference type="EMBL" id="FOBS01000005">
    <property type="protein sequence ID" value="SEM15270.1"/>
    <property type="molecule type" value="Genomic_DNA"/>
</dbReference>
<dbReference type="GO" id="GO:0046872">
    <property type="term" value="F:metal ion binding"/>
    <property type="evidence" value="ECO:0007669"/>
    <property type="project" value="UniProtKB-KW"/>
</dbReference>
<comment type="cofactor">
    <cofactor evidence="13">
        <name>[4Fe-4S] cluster</name>
        <dbReference type="ChEBI" id="CHEBI:49883"/>
    </cofactor>
    <text evidence="13">Binds 2 [4Fe-4S] clusters. One cluster is coordinated with 3 cysteines and an exchangeable S-adenosyl-L-methionine.</text>
</comment>
<feature type="binding site" evidence="13">
    <location>
        <position position="83"/>
    </location>
    <ligand>
        <name>[4Fe-4S] cluster</name>
        <dbReference type="ChEBI" id="CHEBI:49883"/>
        <label>1</label>
    </ligand>
</feature>
<evidence type="ECO:0000259" key="15">
    <source>
        <dbReference type="PROSITE" id="PS51449"/>
    </source>
</evidence>
<protein>
    <recommendedName>
        <fullName evidence="10 13">tRNA-2-methylthio-N(6)-dimethylallyladenosine synthase</fullName>
        <ecNumber evidence="9 13">2.8.4.3</ecNumber>
    </recommendedName>
    <alternativeName>
        <fullName evidence="12 13">(Dimethylallyl)adenosine tRNA methylthiotransferase MiaB</fullName>
    </alternativeName>
    <alternativeName>
        <fullName evidence="11 13">tRNA-i(6)A37 methylthiotransferase</fullName>
    </alternativeName>
</protein>
<dbReference type="Gene3D" id="3.40.50.12160">
    <property type="entry name" value="Methylthiotransferase, N-terminal domain"/>
    <property type="match status" value="1"/>
</dbReference>
<comment type="subunit">
    <text evidence="13">Monomer.</text>
</comment>
<evidence type="ECO:0000256" key="3">
    <source>
        <dbReference type="ARBA" id="ARBA00022490"/>
    </source>
</evidence>
<evidence type="ECO:0000256" key="10">
    <source>
        <dbReference type="ARBA" id="ARBA00068570"/>
    </source>
</evidence>
<evidence type="ECO:0000256" key="8">
    <source>
        <dbReference type="ARBA" id="ARBA00023014"/>
    </source>
</evidence>
<dbReference type="FunFam" id="3.80.30.20:FF:000001">
    <property type="entry name" value="tRNA-2-methylthio-N(6)-dimethylallyladenosine synthase 2"/>
    <property type="match status" value="1"/>
</dbReference>
<comment type="function">
    <text evidence="1 13">Catalyzes the methylthiolation of N6-(dimethylallyl)adenosine (i(6)A), leading to the formation of 2-methylthio-N6-(dimethylallyl)adenosine (ms(2)i(6)A) at position 37 in tRNAs that read codons beginning with uridine.</text>
</comment>
<evidence type="ECO:0000256" key="7">
    <source>
        <dbReference type="ARBA" id="ARBA00023004"/>
    </source>
</evidence>
<dbReference type="Proteomes" id="UP000198744">
    <property type="component" value="Unassembled WGS sequence"/>
</dbReference>
<feature type="domain" description="Radical SAM core" evidence="16">
    <location>
        <begin position="144"/>
        <end position="374"/>
    </location>
</feature>
<dbReference type="HAMAP" id="MF_01864">
    <property type="entry name" value="tRNA_metthiotr_MiaB"/>
    <property type="match status" value="1"/>
</dbReference>
<name>A0A1H7W187_9BACT</name>
<dbReference type="InterPro" id="IPR023404">
    <property type="entry name" value="rSAM_horseshoe"/>
</dbReference>
<keyword evidence="2 13" id="KW-0004">4Fe-4S</keyword>
<feature type="binding site" evidence="13">
    <location>
        <position position="165"/>
    </location>
    <ligand>
        <name>[4Fe-4S] cluster</name>
        <dbReference type="ChEBI" id="CHEBI:49883"/>
        <label>2</label>
        <note>4Fe-4S-S-AdoMet</note>
    </ligand>
</feature>
<feature type="binding site" evidence="13">
    <location>
        <position position="13"/>
    </location>
    <ligand>
        <name>[4Fe-4S] cluster</name>
        <dbReference type="ChEBI" id="CHEBI:49883"/>
        <label>1</label>
    </ligand>
</feature>
<evidence type="ECO:0000256" key="1">
    <source>
        <dbReference type="ARBA" id="ARBA00003234"/>
    </source>
</evidence>
<dbReference type="AlphaFoldDB" id="A0A1H7W187"/>
<evidence type="ECO:0000256" key="9">
    <source>
        <dbReference type="ARBA" id="ARBA00033765"/>
    </source>
</evidence>
<feature type="binding site" evidence="13">
    <location>
        <position position="158"/>
    </location>
    <ligand>
        <name>[4Fe-4S] cluster</name>
        <dbReference type="ChEBI" id="CHEBI:49883"/>
        <label>2</label>
        <note>4Fe-4S-S-AdoMet</note>
    </ligand>
</feature>
<dbReference type="SFLD" id="SFLDG01082">
    <property type="entry name" value="B12-binding_domain_containing"/>
    <property type="match status" value="1"/>
</dbReference>
<dbReference type="InterPro" id="IPR020612">
    <property type="entry name" value="Methylthiotransferase_CS"/>
</dbReference>
<dbReference type="GO" id="GO:0035597">
    <property type="term" value="F:tRNA-2-methylthio-N(6)-dimethylallyladenosine(37) synthase activity"/>
    <property type="evidence" value="ECO:0007669"/>
    <property type="project" value="UniProtKB-EC"/>
</dbReference>
<sequence>MDKKYLYISTIGCQMNVHDSEQMAALMEKEGYVGTKDVNQADLIILNTCSIREKAAQKVMSSLGRFRRLKEKKTNLIIGVSGCVAQQLGDRLLMKVPDLDLVLGTHNIHRLPEFIAEIEKTGTKIVETSLSEETPSLGIVTLPQIGQVTAFVTIMQGCNNFCAYCVVPYLRGREESRTQEDILNEIRNLAGIGVKEVTLLGQNVNSYARSTKGASGFVGLLNEIEKIEGIKRIRFTTSHPKDISESLIAGFAGLSKLCKHIHLPVQSGSDRILSLMNRKYTKFDYLAKVANLRKSCPDISITSDVIVGFPGETDGDFQETIDMMNEIRFDNLFSFKYSERQGTAALKMNSKVSEPVKMERLRILQALQEEHTLEKNKALEGRREEVLVEGFSKNCREDVMGRTSTNKIVNFAGHGNLIGEIVPVYIKEAYLHSLRGEML</sequence>
<dbReference type="NCBIfam" id="TIGR01574">
    <property type="entry name" value="miaB-methiolase"/>
    <property type="match status" value="1"/>
</dbReference>
<dbReference type="SMART" id="SM00729">
    <property type="entry name" value="Elp3"/>
    <property type="match status" value="1"/>
</dbReference>
<reference evidence="17 18" key="1">
    <citation type="submission" date="2016-10" db="EMBL/GenBank/DDBJ databases">
        <authorList>
            <person name="de Groot N.N."/>
        </authorList>
    </citation>
    <scope>NUCLEOTIDE SEQUENCE [LARGE SCALE GENOMIC DNA]</scope>
    <source>
        <strain evidence="17 18">DSM 8423</strain>
    </source>
</reference>
<keyword evidence="8 13" id="KW-0411">Iron-sulfur</keyword>
<dbReference type="FunFam" id="3.40.50.12160:FF:000003">
    <property type="entry name" value="CDK5 regulatory subunit-associated protein 1"/>
    <property type="match status" value="1"/>
</dbReference>
<dbReference type="InterPro" id="IPR007197">
    <property type="entry name" value="rSAM"/>
</dbReference>
<keyword evidence="7 13" id="KW-0408">Iron</keyword>
<dbReference type="STRING" id="43775.SAMN04489760_105106"/>
<dbReference type="SFLD" id="SFLDG01061">
    <property type="entry name" value="methylthiotransferase"/>
    <property type="match status" value="1"/>
</dbReference>
<evidence type="ECO:0000313" key="18">
    <source>
        <dbReference type="Proteomes" id="UP000198744"/>
    </source>
</evidence>
<evidence type="ECO:0000256" key="12">
    <source>
        <dbReference type="ARBA" id="ARBA00081141"/>
    </source>
</evidence>
<dbReference type="SFLD" id="SFLDF00273">
    <property type="entry name" value="(dimethylallyl)adenosine_tRNA"/>
    <property type="match status" value="1"/>
</dbReference>
<dbReference type="GO" id="GO:0005829">
    <property type="term" value="C:cytosol"/>
    <property type="evidence" value="ECO:0007669"/>
    <property type="project" value="TreeGrafter"/>
</dbReference>
<dbReference type="SFLD" id="SFLDS00029">
    <property type="entry name" value="Radical_SAM"/>
    <property type="match status" value="1"/>
</dbReference>
<comment type="subcellular location">
    <subcellularLocation>
        <location evidence="13">Cytoplasm</location>
    </subcellularLocation>
</comment>
<evidence type="ECO:0000313" key="17">
    <source>
        <dbReference type="EMBL" id="SEM15270.1"/>
    </source>
</evidence>
<gene>
    <name evidence="13" type="primary">miaB</name>
    <name evidence="17" type="ORF">SAMN04489760_105106</name>
</gene>
<feature type="domain" description="TRAM" evidence="14">
    <location>
        <begin position="377"/>
        <end position="439"/>
    </location>
</feature>
<keyword evidence="3 13" id="KW-0963">Cytoplasm</keyword>
<dbReference type="SUPFAM" id="SSF102114">
    <property type="entry name" value="Radical SAM enzymes"/>
    <property type="match status" value="1"/>
</dbReference>
<dbReference type="InterPro" id="IPR005839">
    <property type="entry name" value="Methylthiotransferase"/>
</dbReference>
<accession>A0A1H7W187</accession>
<dbReference type="GO" id="GO:0051539">
    <property type="term" value="F:4 iron, 4 sulfur cluster binding"/>
    <property type="evidence" value="ECO:0007669"/>
    <property type="project" value="UniProtKB-UniRule"/>
</dbReference>
<evidence type="ECO:0000256" key="4">
    <source>
        <dbReference type="ARBA" id="ARBA00022679"/>
    </source>
</evidence>
<evidence type="ECO:0000259" key="16">
    <source>
        <dbReference type="PROSITE" id="PS51918"/>
    </source>
</evidence>
<evidence type="ECO:0000259" key="14">
    <source>
        <dbReference type="PROSITE" id="PS50926"/>
    </source>
</evidence>
<evidence type="ECO:0000256" key="6">
    <source>
        <dbReference type="ARBA" id="ARBA00022723"/>
    </source>
</evidence>
<dbReference type="PANTHER" id="PTHR43020:SF2">
    <property type="entry name" value="MITOCHONDRIAL TRNA METHYLTHIOTRANSFERASE CDK5RAP1"/>
    <property type="match status" value="1"/>
</dbReference>
<dbReference type="PROSITE" id="PS50926">
    <property type="entry name" value="TRAM"/>
    <property type="match status" value="1"/>
</dbReference>
<feature type="binding site" evidence="13">
    <location>
        <position position="49"/>
    </location>
    <ligand>
        <name>[4Fe-4S] cluster</name>
        <dbReference type="ChEBI" id="CHEBI:49883"/>
        <label>1</label>
    </ligand>
</feature>
<evidence type="ECO:0000256" key="5">
    <source>
        <dbReference type="ARBA" id="ARBA00022691"/>
    </source>
</evidence>
<keyword evidence="4 13" id="KW-0808">Transferase</keyword>
<comment type="catalytic activity">
    <reaction evidence="13">
        <text>N(6)-dimethylallyladenosine(37) in tRNA + (sulfur carrier)-SH + AH2 + 2 S-adenosyl-L-methionine = 2-methylsulfanyl-N(6)-dimethylallyladenosine(37) in tRNA + (sulfur carrier)-H + 5'-deoxyadenosine + L-methionine + A + S-adenosyl-L-homocysteine + 2 H(+)</text>
        <dbReference type="Rhea" id="RHEA:37067"/>
        <dbReference type="Rhea" id="RHEA-COMP:10375"/>
        <dbReference type="Rhea" id="RHEA-COMP:10376"/>
        <dbReference type="Rhea" id="RHEA-COMP:14737"/>
        <dbReference type="Rhea" id="RHEA-COMP:14739"/>
        <dbReference type="ChEBI" id="CHEBI:13193"/>
        <dbReference type="ChEBI" id="CHEBI:15378"/>
        <dbReference type="ChEBI" id="CHEBI:17319"/>
        <dbReference type="ChEBI" id="CHEBI:17499"/>
        <dbReference type="ChEBI" id="CHEBI:29917"/>
        <dbReference type="ChEBI" id="CHEBI:57844"/>
        <dbReference type="ChEBI" id="CHEBI:57856"/>
        <dbReference type="ChEBI" id="CHEBI:59789"/>
        <dbReference type="ChEBI" id="CHEBI:64428"/>
        <dbReference type="ChEBI" id="CHEBI:74415"/>
        <dbReference type="ChEBI" id="CHEBI:74417"/>
        <dbReference type="EC" id="2.8.4.3"/>
    </reaction>
</comment>
<dbReference type="CDD" id="cd01335">
    <property type="entry name" value="Radical_SAM"/>
    <property type="match status" value="1"/>
</dbReference>
<dbReference type="InterPro" id="IPR038135">
    <property type="entry name" value="Methylthiotransferase_N_sf"/>
</dbReference>
<dbReference type="InterPro" id="IPR006463">
    <property type="entry name" value="MiaB_methiolase"/>
</dbReference>
<dbReference type="PROSITE" id="PS51449">
    <property type="entry name" value="MTTASE_N"/>
    <property type="match status" value="1"/>
</dbReference>
<evidence type="ECO:0000256" key="11">
    <source>
        <dbReference type="ARBA" id="ARBA00080698"/>
    </source>
</evidence>
<feature type="binding site" evidence="13">
    <location>
        <position position="162"/>
    </location>
    <ligand>
        <name>[4Fe-4S] cluster</name>
        <dbReference type="ChEBI" id="CHEBI:49883"/>
        <label>2</label>
        <note>4Fe-4S-S-AdoMet</note>
    </ligand>
</feature>
<dbReference type="NCBIfam" id="TIGR00089">
    <property type="entry name" value="MiaB/RimO family radical SAM methylthiotransferase"/>
    <property type="match status" value="1"/>
</dbReference>
<dbReference type="InterPro" id="IPR058240">
    <property type="entry name" value="rSAM_sf"/>
</dbReference>
<dbReference type="Pfam" id="PF04055">
    <property type="entry name" value="Radical_SAM"/>
    <property type="match status" value="1"/>
</dbReference>
<dbReference type="PROSITE" id="PS01278">
    <property type="entry name" value="MTTASE_RADICAL"/>
    <property type="match status" value="1"/>
</dbReference>
<proteinExistence type="inferred from homology"/>
<dbReference type="PANTHER" id="PTHR43020">
    <property type="entry name" value="CDK5 REGULATORY SUBUNIT-ASSOCIATED PROTEIN 1"/>
    <property type="match status" value="1"/>
</dbReference>
<dbReference type="InterPro" id="IPR006638">
    <property type="entry name" value="Elp3/MiaA/NifB-like_rSAM"/>
</dbReference>
<comment type="similarity">
    <text evidence="13">Belongs to the methylthiotransferase family. MiaB subfamily.</text>
</comment>
<keyword evidence="5 13" id="KW-0949">S-adenosyl-L-methionine</keyword>
<organism evidence="17 18">
    <name type="scientific">Syntrophus gentianae</name>
    <dbReference type="NCBI Taxonomy" id="43775"/>
    <lineage>
        <taxon>Bacteria</taxon>
        <taxon>Pseudomonadati</taxon>
        <taxon>Thermodesulfobacteriota</taxon>
        <taxon>Syntrophia</taxon>
        <taxon>Syntrophales</taxon>
        <taxon>Syntrophaceae</taxon>
        <taxon>Syntrophus</taxon>
    </lineage>
</organism>
<dbReference type="PROSITE" id="PS51918">
    <property type="entry name" value="RADICAL_SAM"/>
    <property type="match status" value="1"/>
</dbReference>
<evidence type="ECO:0000256" key="2">
    <source>
        <dbReference type="ARBA" id="ARBA00022485"/>
    </source>
</evidence>
<evidence type="ECO:0000256" key="13">
    <source>
        <dbReference type="HAMAP-Rule" id="MF_01864"/>
    </source>
</evidence>
<dbReference type="Gene3D" id="3.80.30.20">
    <property type="entry name" value="tm_1862 like domain"/>
    <property type="match status" value="1"/>
</dbReference>
<feature type="domain" description="MTTase N-terminal" evidence="15">
    <location>
        <begin position="4"/>
        <end position="120"/>
    </location>
</feature>
<dbReference type="Pfam" id="PF01938">
    <property type="entry name" value="TRAM"/>
    <property type="match status" value="1"/>
</dbReference>
<keyword evidence="18" id="KW-1185">Reference proteome</keyword>